<proteinExistence type="predicted"/>
<dbReference type="PROSITE" id="PS51257">
    <property type="entry name" value="PROKAR_LIPOPROTEIN"/>
    <property type="match status" value="1"/>
</dbReference>
<protein>
    <submittedName>
        <fullName evidence="1">Uncharacterized protein</fullName>
    </submittedName>
</protein>
<dbReference type="Proteomes" id="UP000218231">
    <property type="component" value="Unassembled WGS sequence"/>
</dbReference>
<gene>
    <name evidence="1" type="ORF">WR25_22241</name>
</gene>
<reference evidence="1 2" key="1">
    <citation type="journal article" date="2017" name="Curr. Biol.">
        <title>Genome architecture and evolution of a unichromosomal asexual nematode.</title>
        <authorList>
            <person name="Fradin H."/>
            <person name="Zegar C."/>
            <person name="Gutwein M."/>
            <person name="Lucas J."/>
            <person name="Kovtun M."/>
            <person name="Corcoran D."/>
            <person name="Baugh L.R."/>
            <person name="Kiontke K."/>
            <person name="Gunsalus K."/>
            <person name="Fitch D.H."/>
            <person name="Piano F."/>
        </authorList>
    </citation>
    <scope>NUCLEOTIDE SEQUENCE [LARGE SCALE GENOMIC DNA]</scope>
    <source>
        <strain evidence="1">PF1309</strain>
    </source>
</reference>
<dbReference type="AlphaFoldDB" id="A0A2A2M620"/>
<keyword evidence="2" id="KW-1185">Reference proteome</keyword>
<name>A0A2A2M620_9BILA</name>
<accession>A0A2A2M620</accession>
<comment type="caution">
    <text evidence="1">The sequence shown here is derived from an EMBL/GenBank/DDBJ whole genome shotgun (WGS) entry which is preliminary data.</text>
</comment>
<organism evidence="1 2">
    <name type="scientific">Diploscapter pachys</name>
    <dbReference type="NCBI Taxonomy" id="2018661"/>
    <lineage>
        <taxon>Eukaryota</taxon>
        <taxon>Metazoa</taxon>
        <taxon>Ecdysozoa</taxon>
        <taxon>Nematoda</taxon>
        <taxon>Chromadorea</taxon>
        <taxon>Rhabditida</taxon>
        <taxon>Rhabditina</taxon>
        <taxon>Rhabditomorpha</taxon>
        <taxon>Rhabditoidea</taxon>
        <taxon>Rhabditidae</taxon>
        <taxon>Diploscapter</taxon>
    </lineage>
</organism>
<evidence type="ECO:0000313" key="2">
    <source>
        <dbReference type="Proteomes" id="UP000218231"/>
    </source>
</evidence>
<dbReference type="EMBL" id="LIAE01003142">
    <property type="protein sequence ID" value="PAV93886.1"/>
    <property type="molecule type" value="Genomic_DNA"/>
</dbReference>
<sequence>MGGGAGRNGGMGAFCTGTGCRVVKASSCPYGSVAGPPWIDRRPDSAYRPARSIGAIRWASLNIAGCKSCGAGVAFRRPRPFLYSEVL</sequence>
<evidence type="ECO:0000313" key="1">
    <source>
        <dbReference type="EMBL" id="PAV93886.1"/>
    </source>
</evidence>